<organism evidence="3 4">
    <name type="scientific">Edaphosphingomonas fennica</name>
    <dbReference type="NCBI Taxonomy" id="114404"/>
    <lineage>
        <taxon>Bacteria</taxon>
        <taxon>Pseudomonadati</taxon>
        <taxon>Pseudomonadota</taxon>
        <taxon>Alphaproteobacteria</taxon>
        <taxon>Sphingomonadales</taxon>
        <taxon>Rhizorhabdaceae</taxon>
        <taxon>Edaphosphingomonas</taxon>
    </lineage>
</organism>
<dbReference type="PRINTS" id="PR00081">
    <property type="entry name" value="GDHRDH"/>
</dbReference>
<keyword evidence="2" id="KW-0560">Oxidoreductase</keyword>
<evidence type="ECO:0000313" key="3">
    <source>
        <dbReference type="EMBL" id="PTD18525.1"/>
    </source>
</evidence>
<dbReference type="PANTHER" id="PTHR43639">
    <property type="entry name" value="OXIDOREDUCTASE, SHORT-CHAIN DEHYDROGENASE/REDUCTASE FAMILY (AFU_ORTHOLOGUE AFUA_5G02870)"/>
    <property type="match status" value="1"/>
</dbReference>
<dbReference type="PANTHER" id="PTHR43639:SF1">
    <property type="entry name" value="SHORT-CHAIN DEHYDROGENASE_REDUCTASE FAMILY PROTEIN"/>
    <property type="match status" value="1"/>
</dbReference>
<keyword evidence="4" id="KW-1185">Reference proteome</keyword>
<accession>A0A2T4HRU7</accession>
<gene>
    <name evidence="3" type="ORF">CV103_14765</name>
</gene>
<evidence type="ECO:0000313" key="4">
    <source>
        <dbReference type="Proteomes" id="UP000241206"/>
    </source>
</evidence>
<dbReference type="PRINTS" id="PR00080">
    <property type="entry name" value="SDRFAMILY"/>
</dbReference>
<evidence type="ECO:0000256" key="2">
    <source>
        <dbReference type="ARBA" id="ARBA00023002"/>
    </source>
</evidence>
<sequence length="267" mass="28966">MSETEALLQAPITADKAAIYPSLAGKRVFITGGGSGIGEGLVEAFVRQGSRVVFVDIVEEPSRALVERLSGQAVHAPRFTRCDLTDVAHLRQVIAGYEQELGGFDVLVNNAGNDDRHAIAEVTPEYWDERFAVNLRHMFFAAQAVVPAMKKAGGGAILNFGSISWHLALADLILYQTAKAGIEGLTRSLARDLGRDNIRVNTIVPGNVQTPRQMKWYTPEGEAEIVSAQCLDGRIQPADVAALVLFLASDDARMCTGHDYFVDAGWR</sequence>
<reference evidence="3 4" key="1">
    <citation type="submission" date="2017-11" db="EMBL/GenBank/DDBJ databases">
        <title>Sphingomonas oleivorans sp. nov., isolated from oil-contaminated soil.</title>
        <authorList>
            <person name="Wang L."/>
            <person name="Chen L."/>
        </authorList>
    </citation>
    <scope>NUCLEOTIDE SEQUENCE [LARGE SCALE GENOMIC DNA]</scope>
    <source>
        <strain evidence="3 4">K101</strain>
    </source>
</reference>
<dbReference type="AlphaFoldDB" id="A0A2T4HRU7"/>
<comment type="similarity">
    <text evidence="1">Belongs to the short-chain dehydrogenases/reductases (SDR) family.</text>
</comment>
<proteinExistence type="inferred from homology"/>
<evidence type="ECO:0000256" key="1">
    <source>
        <dbReference type="ARBA" id="ARBA00006484"/>
    </source>
</evidence>
<comment type="caution">
    <text evidence="3">The sequence shown here is derived from an EMBL/GenBank/DDBJ whole genome shotgun (WGS) entry which is preliminary data.</text>
</comment>
<dbReference type="InterPro" id="IPR036291">
    <property type="entry name" value="NAD(P)-bd_dom_sf"/>
</dbReference>
<dbReference type="Gene3D" id="3.40.50.720">
    <property type="entry name" value="NAD(P)-binding Rossmann-like Domain"/>
    <property type="match status" value="1"/>
</dbReference>
<dbReference type="Proteomes" id="UP000241206">
    <property type="component" value="Unassembled WGS sequence"/>
</dbReference>
<dbReference type="FunFam" id="3.40.50.720:FF:000084">
    <property type="entry name" value="Short-chain dehydrogenase reductase"/>
    <property type="match status" value="1"/>
</dbReference>
<dbReference type="Pfam" id="PF13561">
    <property type="entry name" value="adh_short_C2"/>
    <property type="match status" value="1"/>
</dbReference>
<dbReference type="CDD" id="cd05233">
    <property type="entry name" value="SDR_c"/>
    <property type="match status" value="1"/>
</dbReference>
<dbReference type="EMBL" id="PHHF01000063">
    <property type="protein sequence ID" value="PTD18525.1"/>
    <property type="molecule type" value="Genomic_DNA"/>
</dbReference>
<dbReference type="GO" id="GO:0016491">
    <property type="term" value="F:oxidoreductase activity"/>
    <property type="evidence" value="ECO:0007669"/>
    <property type="project" value="UniProtKB-KW"/>
</dbReference>
<protein>
    <submittedName>
        <fullName evidence="3">3-oxoacyl-ACP reductase</fullName>
    </submittedName>
</protein>
<dbReference type="InterPro" id="IPR002347">
    <property type="entry name" value="SDR_fam"/>
</dbReference>
<name>A0A2T4HRU7_9SPHN</name>
<dbReference type="SUPFAM" id="SSF51735">
    <property type="entry name" value="NAD(P)-binding Rossmann-fold domains"/>
    <property type="match status" value="1"/>
</dbReference>